<dbReference type="KEGG" id="iod:EJO50_15620"/>
<organism evidence="1 2">
    <name type="scientific">Iodobacter ciconiae</name>
    <dbReference type="NCBI Taxonomy" id="2496266"/>
    <lineage>
        <taxon>Bacteria</taxon>
        <taxon>Pseudomonadati</taxon>
        <taxon>Pseudomonadota</taxon>
        <taxon>Betaproteobacteria</taxon>
        <taxon>Neisseriales</taxon>
        <taxon>Chitinibacteraceae</taxon>
        <taxon>Iodobacter</taxon>
    </lineage>
</organism>
<accession>A0A3S8ZWD9</accession>
<dbReference type="InterPro" id="IPR021733">
    <property type="entry name" value="DUF3304"/>
</dbReference>
<sequence>MAVFKKYLCVLFVPLLFACQKEISSDEEAVAAASKVPADSVSVSVDEVNYNADLEIKYTAFDVSGGGSTEAIAGGIVVPLAAGGAKSCCVNLPKVWRPGIKIKVEWQEADKEIRPEIYRQALELPRYQKPGDVYLVFYPEHQLEVIASHVEPSHPDWPGKIKEPPLEACLQKNTKKFCMQSLPKYGWGTPDWKANNMRETCNEKGRKSELNFWKMNSLSKPELDEEIKNNKNSCLLMQKECLEKWNVSNKKMCSFEYED</sequence>
<protein>
    <submittedName>
        <fullName evidence="1">DUF3304 domain-containing protein</fullName>
    </submittedName>
</protein>
<dbReference type="Proteomes" id="UP000282438">
    <property type="component" value="Chromosome"/>
</dbReference>
<gene>
    <name evidence="1" type="ORF">EJO50_15620</name>
</gene>
<proteinExistence type="predicted"/>
<dbReference type="AlphaFoldDB" id="A0A3S8ZWD9"/>
<dbReference type="Pfam" id="PF11745">
    <property type="entry name" value="DUF3304"/>
    <property type="match status" value="1"/>
</dbReference>
<dbReference type="PROSITE" id="PS51257">
    <property type="entry name" value="PROKAR_LIPOPROTEIN"/>
    <property type="match status" value="1"/>
</dbReference>
<dbReference type="EMBL" id="CP034433">
    <property type="protein sequence ID" value="AZN37768.1"/>
    <property type="molecule type" value="Genomic_DNA"/>
</dbReference>
<evidence type="ECO:0000313" key="2">
    <source>
        <dbReference type="Proteomes" id="UP000282438"/>
    </source>
</evidence>
<reference evidence="1 2" key="1">
    <citation type="submission" date="2018-12" db="EMBL/GenBank/DDBJ databases">
        <title>Complete genome sequence of Iodobacter sp. H11R3.</title>
        <authorList>
            <person name="Bae J.-W."/>
        </authorList>
    </citation>
    <scope>NUCLEOTIDE SEQUENCE [LARGE SCALE GENOMIC DNA]</scope>
    <source>
        <strain evidence="1 2">H11R3</strain>
    </source>
</reference>
<dbReference type="OrthoDB" id="8594419at2"/>
<name>A0A3S8ZWD9_9NEIS</name>
<evidence type="ECO:0000313" key="1">
    <source>
        <dbReference type="EMBL" id="AZN37768.1"/>
    </source>
</evidence>
<keyword evidence="2" id="KW-1185">Reference proteome</keyword>